<accession>A0ABP3PU25</accession>
<keyword evidence="1" id="KW-0805">Transcription regulation</keyword>
<dbReference type="PROSITE" id="PS01124">
    <property type="entry name" value="HTH_ARAC_FAMILY_2"/>
    <property type="match status" value="1"/>
</dbReference>
<protein>
    <submittedName>
        <fullName evidence="6">AraC family transcriptional regulator</fullName>
    </submittedName>
</protein>
<feature type="domain" description="HTH araC/xylS-type" evidence="5">
    <location>
        <begin position="171"/>
        <end position="269"/>
    </location>
</feature>
<dbReference type="RefSeq" id="WP_166934331.1">
    <property type="nucleotide sequence ID" value="NZ_BAAADD010000005.1"/>
</dbReference>
<gene>
    <name evidence="6" type="ORF">GCM10008942_21170</name>
</gene>
<dbReference type="InterPro" id="IPR018060">
    <property type="entry name" value="HTH_AraC"/>
</dbReference>
<evidence type="ECO:0000313" key="6">
    <source>
        <dbReference type="EMBL" id="GAA0572235.1"/>
    </source>
</evidence>
<keyword evidence="3" id="KW-0804">Transcription</keyword>
<evidence type="ECO:0000256" key="1">
    <source>
        <dbReference type="ARBA" id="ARBA00023015"/>
    </source>
</evidence>
<dbReference type="EMBL" id="BAAADD010000005">
    <property type="protein sequence ID" value="GAA0572235.1"/>
    <property type="molecule type" value="Genomic_DNA"/>
</dbReference>
<dbReference type="Proteomes" id="UP001499951">
    <property type="component" value="Unassembled WGS sequence"/>
</dbReference>
<feature type="region of interest" description="Disordered" evidence="4">
    <location>
        <begin position="99"/>
        <end position="118"/>
    </location>
</feature>
<evidence type="ECO:0000256" key="4">
    <source>
        <dbReference type="SAM" id="MobiDB-lite"/>
    </source>
</evidence>
<dbReference type="SMART" id="SM00342">
    <property type="entry name" value="HTH_ARAC"/>
    <property type="match status" value="1"/>
</dbReference>
<name>A0ABP3PU25_9PROT</name>
<organism evidence="6 7">
    <name type="scientific">Rhizomicrobium electricum</name>
    <dbReference type="NCBI Taxonomy" id="480070"/>
    <lineage>
        <taxon>Bacteria</taxon>
        <taxon>Pseudomonadati</taxon>
        <taxon>Pseudomonadota</taxon>
        <taxon>Alphaproteobacteria</taxon>
        <taxon>Micropepsales</taxon>
        <taxon>Micropepsaceae</taxon>
        <taxon>Rhizomicrobium</taxon>
    </lineage>
</organism>
<keyword evidence="2" id="KW-0238">DNA-binding</keyword>
<dbReference type="SUPFAM" id="SSF46689">
    <property type="entry name" value="Homeodomain-like"/>
    <property type="match status" value="2"/>
</dbReference>
<evidence type="ECO:0000256" key="3">
    <source>
        <dbReference type="ARBA" id="ARBA00023163"/>
    </source>
</evidence>
<dbReference type="InterPro" id="IPR003313">
    <property type="entry name" value="AraC-bd"/>
</dbReference>
<dbReference type="SUPFAM" id="SSF51215">
    <property type="entry name" value="Regulatory protein AraC"/>
    <property type="match status" value="1"/>
</dbReference>
<keyword evidence="7" id="KW-1185">Reference proteome</keyword>
<evidence type="ECO:0000313" key="7">
    <source>
        <dbReference type="Proteomes" id="UP001499951"/>
    </source>
</evidence>
<dbReference type="InterPro" id="IPR009057">
    <property type="entry name" value="Homeodomain-like_sf"/>
</dbReference>
<dbReference type="PANTHER" id="PTHR46796">
    <property type="entry name" value="HTH-TYPE TRANSCRIPTIONAL ACTIVATOR RHAS-RELATED"/>
    <property type="match status" value="1"/>
</dbReference>
<evidence type="ECO:0000256" key="2">
    <source>
        <dbReference type="ARBA" id="ARBA00023125"/>
    </source>
</evidence>
<sequence length="291" mass="31076">MAVSELDIRLWRDPVLGRNGTELQSGNGRRFGPLIRNEVTIAVVTSGMLRYRVGRSEAVAGAGQMVLVGAGEAFAGETPDGWSWRVFYPDLDTLADMASRLPAGPPPRGPQPTAGGDGEYVRRLMTLHRAIEANADNPLARQQAFAEAMGLVLASGALPSSHPRSDSRAIRRAIECVKARFSDPELSVAELAAAAGYSPYHFMRSFQAAVGVTAHSYVVQCRVHAARALLADGVPAAEVASAAGFADQSHLIRQFKAVHGITPGLFAEGCRRRAERRPAAVGERLGAISRR</sequence>
<reference evidence="7" key="1">
    <citation type="journal article" date="2019" name="Int. J. Syst. Evol. Microbiol.">
        <title>The Global Catalogue of Microorganisms (GCM) 10K type strain sequencing project: providing services to taxonomists for standard genome sequencing and annotation.</title>
        <authorList>
            <consortium name="The Broad Institute Genomics Platform"/>
            <consortium name="The Broad Institute Genome Sequencing Center for Infectious Disease"/>
            <person name="Wu L."/>
            <person name="Ma J."/>
        </authorList>
    </citation>
    <scope>NUCLEOTIDE SEQUENCE [LARGE SCALE GENOMIC DNA]</scope>
    <source>
        <strain evidence="7">JCM 15089</strain>
    </source>
</reference>
<dbReference type="Gene3D" id="1.10.10.60">
    <property type="entry name" value="Homeodomain-like"/>
    <property type="match status" value="2"/>
</dbReference>
<dbReference type="InterPro" id="IPR050204">
    <property type="entry name" value="AraC_XylS_family_regulators"/>
</dbReference>
<evidence type="ECO:0000259" key="5">
    <source>
        <dbReference type="PROSITE" id="PS01124"/>
    </source>
</evidence>
<proteinExistence type="predicted"/>
<dbReference type="PANTHER" id="PTHR46796:SF2">
    <property type="entry name" value="TRANSCRIPTIONAL REGULATORY PROTEIN"/>
    <property type="match status" value="1"/>
</dbReference>
<dbReference type="InterPro" id="IPR037923">
    <property type="entry name" value="HTH-like"/>
</dbReference>
<dbReference type="Pfam" id="PF02311">
    <property type="entry name" value="AraC_binding"/>
    <property type="match status" value="1"/>
</dbReference>
<comment type="caution">
    <text evidence="6">The sequence shown here is derived from an EMBL/GenBank/DDBJ whole genome shotgun (WGS) entry which is preliminary data.</text>
</comment>
<dbReference type="Pfam" id="PF12833">
    <property type="entry name" value="HTH_18"/>
    <property type="match status" value="1"/>
</dbReference>